<feature type="signal peptide" evidence="2">
    <location>
        <begin position="1"/>
        <end position="27"/>
    </location>
</feature>
<evidence type="ECO:0000313" key="3">
    <source>
        <dbReference type="Proteomes" id="UP000694844"/>
    </source>
</evidence>
<evidence type="ECO:0000256" key="1">
    <source>
        <dbReference type="SAM" id="MobiDB-lite"/>
    </source>
</evidence>
<dbReference type="GeneID" id="111135577"/>
<evidence type="ECO:0000256" key="2">
    <source>
        <dbReference type="SAM" id="SignalP"/>
    </source>
</evidence>
<dbReference type="Proteomes" id="UP000694844">
    <property type="component" value="Chromosome 5"/>
</dbReference>
<organism evidence="3 4">
    <name type="scientific">Crassostrea virginica</name>
    <name type="common">Eastern oyster</name>
    <dbReference type="NCBI Taxonomy" id="6565"/>
    <lineage>
        <taxon>Eukaryota</taxon>
        <taxon>Metazoa</taxon>
        <taxon>Spiralia</taxon>
        <taxon>Lophotrochozoa</taxon>
        <taxon>Mollusca</taxon>
        <taxon>Bivalvia</taxon>
        <taxon>Autobranchia</taxon>
        <taxon>Pteriomorphia</taxon>
        <taxon>Ostreida</taxon>
        <taxon>Ostreoidea</taxon>
        <taxon>Ostreidae</taxon>
        <taxon>Crassostrea</taxon>
    </lineage>
</organism>
<feature type="chain" id="PRO_5034554704" evidence="2">
    <location>
        <begin position="28"/>
        <end position="159"/>
    </location>
</feature>
<feature type="region of interest" description="Disordered" evidence="1">
    <location>
        <begin position="67"/>
        <end position="159"/>
    </location>
</feature>
<dbReference type="RefSeq" id="XP_022341476.1">
    <property type="nucleotide sequence ID" value="XM_022485768.1"/>
</dbReference>
<feature type="compositionally biased region" description="Polar residues" evidence="1">
    <location>
        <begin position="70"/>
        <end position="98"/>
    </location>
</feature>
<dbReference type="AlphaFoldDB" id="A0A8B8ENH6"/>
<protein>
    <submittedName>
        <fullName evidence="4">Uncharacterized protein LOC111135577 isoform X2</fullName>
    </submittedName>
</protein>
<name>A0A8B8ENH6_CRAVI</name>
<accession>A0A8B8ENH6</accession>
<sequence length="159" mass="17599">MGFVQHRIIWFLIGLILAVFTSRVVVAEDGQNKTVSTGFPNFKSIANSFSRTVNGFFKKTLSIFKHHPDNATSSENKATSTVLSNTTELPQTNTTQGLDNEKPERKKDNYPGLHNTTELQQPSKTQGLDNDKSEKKQDNYPINNETQEKPAGGGPTSDT</sequence>
<feature type="compositionally biased region" description="Polar residues" evidence="1">
    <location>
        <begin position="114"/>
        <end position="128"/>
    </location>
</feature>
<evidence type="ECO:0000313" key="4">
    <source>
        <dbReference type="RefSeq" id="XP_022341476.1"/>
    </source>
</evidence>
<keyword evidence="2" id="KW-0732">Signal</keyword>
<feature type="compositionally biased region" description="Basic and acidic residues" evidence="1">
    <location>
        <begin position="99"/>
        <end position="109"/>
    </location>
</feature>
<feature type="compositionally biased region" description="Basic and acidic residues" evidence="1">
    <location>
        <begin position="129"/>
        <end position="138"/>
    </location>
</feature>
<proteinExistence type="predicted"/>
<reference evidence="4" key="1">
    <citation type="submission" date="2025-08" db="UniProtKB">
        <authorList>
            <consortium name="RefSeq"/>
        </authorList>
    </citation>
    <scope>IDENTIFICATION</scope>
    <source>
        <tissue evidence="4">Whole sample</tissue>
    </source>
</reference>
<gene>
    <name evidence="4" type="primary">LOC111135577</name>
</gene>
<keyword evidence="3" id="KW-1185">Reference proteome</keyword>
<dbReference type="OrthoDB" id="6137533at2759"/>